<dbReference type="HGNC" id="HGNC:18636">
    <property type="gene designation" value="RGSL1"/>
</dbReference>
<organism evidence="1 2">
    <name type="scientific">Homo sapiens</name>
    <name type="common">Human</name>
    <dbReference type="NCBI Taxonomy" id="9606"/>
    <lineage>
        <taxon>Eukaryota</taxon>
        <taxon>Metazoa</taxon>
        <taxon>Chordata</taxon>
        <taxon>Craniata</taxon>
        <taxon>Vertebrata</taxon>
        <taxon>Euteleostomi</taxon>
        <taxon>Mammalia</taxon>
        <taxon>Eutheria</taxon>
        <taxon>Euarchontoglires</taxon>
        <taxon>Primates</taxon>
        <taxon>Haplorrhini</taxon>
        <taxon>Catarrhini</taxon>
        <taxon>Hominidae</taxon>
        <taxon>Homo</taxon>
    </lineage>
</organism>
<reference evidence="1 2" key="1">
    <citation type="journal article" date="2001" name="Nature">
        <title>Initial sequencing and analysis of the human genome.</title>
        <authorList>
            <consortium name="International Human Genome Sequencing Consortium"/>
            <person name="Lander E.S."/>
            <person name="Linton L.M."/>
            <person name="Birren B."/>
            <person name="Nusbaum C."/>
            <person name="Zody M.C."/>
            <person name="Baldwin J."/>
            <person name="Devon K."/>
            <person name="Dewar K."/>
            <person name="Doyle M."/>
            <person name="FitzHugh W."/>
            <person name="Funke R."/>
            <person name="Gage D."/>
            <person name="Harris K."/>
            <person name="Heaford A."/>
            <person name="Howland J."/>
            <person name="Kann L."/>
            <person name="Lehoczky J."/>
            <person name="LeVine R."/>
            <person name="McEwan P."/>
            <person name="McKernan K."/>
            <person name="Meldrim J."/>
            <person name="Mesirov J.P."/>
            <person name="Miranda C."/>
            <person name="Morris W."/>
            <person name="Naylor J."/>
            <person name="Raymond C."/>
            <person name="Rosetti M."/>
            <person name="Santos R."/>
            <person name="Sheridan A."/>
            <person name="Sougnez C."/>
            <person name="Stange-Thomann N."/>
            <person name="Stojanovic N."/>
            <person name="Subramanian A."/>
            <person name="Wyman D."/>
            <person name="Rogers J."/>
            <person name="Sulston J."/>
            <person name="Ainscough R."/>
            <person name="Beck S."/>
            <person name="Bentley D."/>
            <person name="Burton J."/>
            <person name="Clee C."/>
            <person name="Carter N."/>
            <person name="Coulson A."/>
            <person name="Deadman R."/>
            <person name="Deloukas P."/>
            <person name="Dunham A."/>
            <person name="Dunham I."/>
            <person name="Durbin R."/>
            <person name="French L."/>
            <person name="Grafham D."/>
            <person name="Gregory S."/>
            <person name="Hubbard T."/>
            <person name="Humphray S."/>
            <person name="Hunt A."/>
            <person name="Jones M."/>
            <person name="Lloyd C."/>
            <person name="McMurray A."/>
            <person name="Matthews L."/>
            <person name="Mercer S."/>
            <person name="Milne S."/>
            <person name="Mullikin J.C."/>
            <person name="Mungall A."/>
            <person name="Plumb R."/>
            <person name="Ross M."/>
            <person name="Shownkeen R."/>
            <person name="Sims S."/>
            <person name="Waterston R.H."/>
            <person name="Wilson R.K."/>
            <person name="Hillier L.W."/>
            <person name="McPherson J.D."/>
            <person name="Marra M.A."/>
            <person name="Mardis E.R."/>
            <person name="Fulton L.A."/>
            <person name="Chinwalla A.T."/>
            <person name="Pepin K.H."/>
            <person name="Gish W.R."/>
            <person name="Chissoe S.L."/>
            <person name="Wendl M.C."/>
            <person name="Delehaunty K.D."/>
            <person name="Miner T.L."/>
            <person name="Delehaunty A."/>
            <person name="Kramer J.B."/>
            <person name="Cook L.L."/>
            <person name="Fulton R.S."/>
            <person name="Johnson D.L."/>
            <person name="Minx P.J."/>
            <person name="Clifton S.W."/>
            <person name="Hawkins T."/>
            <person name="Branscomb E."/>
            <person name="Predki P."/>
            <person name="Richardson P."/>
            <person name="Wenning S."/>
            <person name="Slezak T."/>
            <person name="Doggett N."/>
            <person name="Cheng J.F."/>
            <person name="Olsen A."/>
            <person name="Lucas S."/>
            <person name="Elkin C."/>
            <person name="Uberbacher E."/>
            <person name="Frazier M."/>
            <person name="Gibbs R.A."/>
            <person name="Muzny D.M."/>
            <person name="Scherer S.E."/>
            <person name="Bouck J.B."/>
            <person name="Sodergren E.J."/>
            <person name="Worley K.C."/>
            <person name="Rives C.M."/>
            <person name="Gorrell J.H."/>
            <person name="Metzker M.L."/>
            <person name="Naylor S.L."/>
            <person name="Kucherlapati R.S."/>
            <person name="Nelson D.L."/>
            <person name="Weinstock G.M."/>
            <person name="Sakaki Y."/>
            <person name="Fujiyama A."/>
            <person name="Hattori M."/>
            <person name="Yada T."/>
            <person name="Toyoda A."/>
            <person name="Itoh T."/>
            <person name="Kawagoe C."/>
            <person name="Watanabe H."/>
            <person name="Totoki Y."/>
            <person name="Taylor T."/>
            <person name="Weissenbach J."/>
            <person name="Heilig R."/>
            <person name="Saurin W."/>
            <person name="Artiguenave F."/>
            <person name="Brottier P."/>
            <person name="Bruls T."/>
            <person name="Pelletier E."/>
            <person name="Robert C."/>
            <person name="Wincker P."/>
            <person name="Smith D.R."/>
            <person name="Doucette-Stamm L."/>
            <person name="Rubenfield M."/>
            <person name="Weinstock K."/>
            <person name="Lee H.M."/>
            <person name="Dubois J."/>
            <person name="Rosenthal A."/>
            <person name="Platzer M."/>
            <person name="Nyakatura G."/>
            <person name="Taudien S."/>
            <person name="Rump A."/>
            <person name="Yang H."/>
            <person name="Yu J."/>
            <person name="Wang J."/>
            <person name="Huang G."/>
            <person name="Gu J."/>
            <person name="Hood L."/>
            <person name="Rowen L."/>
            <person name="Madan A."/>
            <person name="Qin S."/>
            <person name="Davis R.W."/>
            <person name="Federspiel N.A."/>
            <person name="Abola A.P."/>
            <person name="Proctor M.J."/>
            <person name="Myers R.M."/>
            <person name="Schmutz J."/>
            <person name="Dickson M."/>
            <person name="Grimwood J."/>
            <person name="Cox D.R."/>
            <person name="Olson M.V."/>
            <person name="Kaul R."/>
            <person name="Raymond C."/>
            <person name="Shimizu N."/>
            <person name="Kawasaki K."/>
            <person name="Minoshima S."/>
            <person name="Evans G.A."/>
            <person name="Athanasiou M."/>
            <person name="Schultz R."/>
            <person name="Roe B.A."/>
            <person name="Chen F."/>
            <person name="Pan H."/>
            <person name="Ramser J."/>
            <person name="Lehrach H."/>
            <person name="Reinhardt R."/>
            <person name="McCombie W.R."/>
            <person name="de la Bastide M."/>
            <person name="Dedhia N."/>
            <person name="Blocker H."/>
            <person name="Hornischer K."/>
            <person name="Nordsiek G."/>
            <person name="Agarwala R."/>
            <person name="Aravind L."/>
            <person name="Bailey J.A."/>
            <person name="Bateman A."/>
            <person name="Batzoglou S."/>
            <person name="Birney E."/>
            <person name="Bork P."/>
            <person name="Brown D.G."/>
            <person name="Burge C.B."/>
            <person name="Cerutti L."/>
            <person name="Chen H.C."/>
            <person name="Church D."/>
            <person name="Clamp M."/>
            <person name="Copley R.R."/>
            <person name="Doerks T."/>
            <person name="Eddy S.R."/>
            <person name="Eichler E.E."/>
            <person name="Furey T.S."/>
            <person name="Galagan J."/>
            <person name="Gilbert J.G."/>
            <person name="Harmon C."/>
            <person name="Hayashizaki Y."/>
            <person name="Haussler D."/>
            <person name="Hermjakob H."/>
            <person name="Hokamp K."/>
            <person name="Jang W."/>
            <person name="Johnson L.S."/>
            <person name="Jones T.A."/>
            <person name="Kasif S."/>
            <person name="Kaspryzk A."/>
            <person name="Kennedy S."/>
            <person name="Kent W.J."/>
            <person name="Kitts P."/>
            <person name="Koonin E.V."/>
            <person name="Korf I."/>
            <person name="Kulp D."/>
            <person name="Lancet D."/>
            <person name="Lowe T.M."/>
            <person name="McLysaght A."/>
            <person name="Mikkelsen T."/>
            <person name="Moran J.V."/>
            <person name="Mulder N."/>
            <person name="Pollara V.J."/>
            <person name="Ponting C.P."/>
            <person name="Schuler G."/>
            <person name="Schultz J."/>
            <person name="Slater G."/>
            <person name="Smit A.F."/>
            <person name="Stupka E."/>
            <person name="Szustakowski J."/>
            <person name="Thierry-Mieg D."/>
            <person name="Thierry-Mieg J."/>
            <person name="Wagner L."/>
            <person name="Wallis J."/>
            <person name="Wheeler R."/>
            <person name="Williams A."/>
            <person name="Wolf Y.I."/>
            <person name="Wolfe K.H."/>
            <person name="Yang S.P."/>
            <person name="Yeh R.F."/>
            <person name="Collins F."/>
            <person name="Guyer M.S."/>
            <person name="Peterson J."/>
            <person name="Felsenfeld A."/>
            <person name="Wetterstrand K.A."/>
            <person name="Patrinos A."/>
            <person name="Morgan M.J."/>
            <person name="de Jong P."/>
            <person name="Catanese J.J."/>
            <person name="Osoegawa K."/>
            <person name="Shizuya H."/>
            <person name="Choi S."/>
            <person name="Chen Y.J."/>
        </authorList>
    </citation>
    <scope>NUCLEOTIDE SEQUENCE [LARGE SCALE GENOMIC DNA]</scope>
</reference>
<reference evidence="1 2" key="2">
    <citation type="journal article" date="2004" name="Nature">
        <title>Finishing the euchromatic sequence of the human genome.</title>
        <authorList>
            <consortium name="International Human Genome Sequencing Consortium"/>
        </authorList>
    </citation>
    <scope>NUCLEOTIDE SEQUENCE [LARGE SCALE GENOMIC DNA]</scope>
</reference>
<sequence length="46" mass="5169">MSSAEIIGSTNLIILLEDEVFADFFNTFLSLPLCFAGFWSDTILYC</sequence>
<gene>
    <name evidence="1" type="primary">RGSL1</name>
</gene>
<proteinExistence type="predicted"/>
<dbReference type="VEuPathDB" id="HostDB:ENSG00000121446"/>
<dbReference type="OpenTargets" id="ENSG00000121446"/>
<dbReference type="Proteomes" id="UP000005640">
    <property type="component" value="Chromosome 1"/>
</dbReference>
<dbReference type="EMBL" id="AL139344">
    <property type="status" value="NOT_ANNOTATED_CDS"/>
    <property type="molecule type" value="Genomic_DNA"/>
</dbReference>
<dbReference type="ExpressionAtlas" id="A0A0U1RRA3">
    <property type="expression patterns" value="baseline and differential"/>
</dbReference>
<keyword evidence="2" id="KW-1185">Reference proteome</keyword>
<protein>
    <submittedName>
        <fullName evidence="1">Regulator of G protein signaling like 1</fullName>
    </submittedName>
</protein>
<dbReference type="GeneTree" id="ENSGT00660000095605"/>
<dbReference type="Bgee" id="ENSG00000121446">
    <property type="expression patterns" value="Expressed in left testis and 74 other cell types or tissues"/>
</dbReference>
<accession>A0A0U1RRA3</accession>
<dbReference type="AlphaFoldDB" id="A0A0U1RRA3"/>
<dbReference type="EMBL" id="AL138776">
    <property type="status" value="NOT_ANNOTATED_CDS"/>
    <property type="molecule type" value="Genomic_DNA"/>
</dbReference>
<reference evidence="1 2" key="3">
    <citation type="journal article" date="2006" name="Nature">
        <title>The DNA sequence and biological annotation of human chromosome 1.</title>
        <authorList>
            <person name="Gregory S.G."/>
            <person name="Barlow K.F."/>
            <person name="McLay K.E."/>
            <person name="Kaul R."/>
            <person name="Swarbreck D."/>
            <person name="Dunham A."/>
            <person name="Scott C.E."/>
            <person name="Howe K.L."/>
            <person name="Woodfine K."/>
            <person name="Spencer C.C."/>
            <person name="Jones M.C."/>
            <person name="Gillson C."/>
            <person name="Searle S."/>
            <person name="Zhou Y."/>
            <person name="Kokocinski F."/>
            <person name="McDonald L."/>
            <person name="Evans R."/>
            <person name="Phillips K."/>
            <person name="Atkinson A."/>
            <person name="Cooper R."/>
            <person name="Jones C."/>
            <person name="Hall R.E."/>
            <person name="Andrews T.D."/>
            <person name="Lloyd C."/>
            <person name="Ainscough R."/>
            <person name="Almeida J.P."/>
            <person name="Ambrose K.D."/>
            <person name="Anderson F."/>
            <person name="Andrew R.W."/>
            <person name="Ashwell R.I."/>
            <person name="Aubin K."/>
            <person name="Babbage A.K."/>
            <person name="Bagguley C.L."/>
            <person name="Bailey J."/>
            <person name="Beasley H."/>
            <person name="Bethel G."/>
            <person name="Bird C.P."/>
            <person name="Bray-Allen S."/>
            <person name="Brown J.Y."/>
            <person name="Brown A.J."/>
            <person name="Buckley D."/>
            <person name="Burton J."/>
            <person name="Bye J."/>
            <person name="Carder C."/>
            <person name="Chapman J.C."/>
            <person name="Clark S.Y."/>
            <person name="Clarke G."/>
            <person name="Clee C."/>
            <person name="Cobley V."/>
            <person name="Collier R.E."/>
            <person name="Corby N."/>
            <person name="Coville G.J."/>
            <person name="Davies J."/>
            <person name="Deadman R."/>
            <person name="Dunn M."/>
            <person name="Earthrowl M."/>
            <person name="Ellington A.G."/>
            <person name="Errington H."/>
            <person name="Frankish A."/>
            <person name="Frankland J."/>
            <person name="French L."/>
            <person name="Garner P."/>
            <person name="Garnett J."/>
            <person name="Gay L."/>
            <person name="Ghori M.R."/>
            <person name="Gibson R."/>
            <person name="Gilby L.M."/>
            <person name="Gillett W."/>
            <person name="Glithero R.J."/>
            <person name="Grafham D.V."/>
            <person name="Griffiths C."/>
            <person name="Griffiths-Jones S."/>
            <person name="Grocock R."/>
            <person name="Hammond S."/>
            <person name="Harrison E.S."/>
            <person name="Hart E."/>
            <person name="Haugen E."/>
            <person name="Heath P.D."/>
            <person name="Holmes S."/>
            <person name="Holt K."/>
            <person name="Howden P.J."/>
            <person name="Hunt A.R."/>
            <person name="Hunt S.E."/>
            <person name="Hunter G."/>
            <person name="Isherwood J."/>
            <person name="James R."/>
            <person name="Johnson C."/>
            <person name="Johnson D."/>
            <person name="Joy A."/>
            <person name="Kay M."/>
            <person name="Kershaw J.K."/>
            <person name="Kibukawa M."/>
            <person name="Kimberley A.M."/>
            <person name="King A."/>
            <person name="Knights A.J."/>
            <person name="Lad H."/>
            <person name="Laird G."/>
            <person name="Lawlor S."/>
            <person name="Leongamornlert D.A."/>
            <person name="Lloyd D.M."/>
            <person name="Loveland J."/>
            <person name="Lovell J."/>
            <person name="Lush M.J."/>
            <person name="Lyne R."/>
            <person name="Martin S."/>
            <person name="Mashreghi-Mohammadi M."/>
            <person name="Matthews L."/>
            <person name="Matthews N.S."/>
            <person name="McLaren S."/>
            <person name="Milne S."/>
            <person name="Mistry S."/>
            <person name="Moore M.J."/>
            <person name="Nickerson T."/>
            <person name="O'Dell C.N."/>
            <person name="Oliver K."/>
            <person name="Palmeiri A."/>
            <person name="Palmer S.A."/>
            <person name="Parker A."/>
            <person name="Patel D."/>
            <person name="Pearce A.V."/>
            <person name="Peck A.I."/>
            <person name="Pelan S."/>
            <person name="Phelps K."/>
            <person name="Phillimore B.J."/>
            <person name="Plumb R."/>
            <person name="Rajan J."/>
            <person name="Raymond C."/>
            <person name="Rouse G."/>
            <person name="Saenphimmachak C."/>
            <person name="Sehra H.K."/>
            <person name="Sheridan E."/>
            <person name="Shownkeen R."/>
            <person name="Sims S."/>
            <person name="Skuce C.D."/>
            <person name="Smith M."/>
            <person name="Steward C."/>
            <person name="Subramanian S."/>
            <person name="Sycamore N."/>
            <person name="Tracey A."/>
            <person name="Tromans A."/>
            <person name="Van Helmond Z."/>
            <person name="Wall M."/>
            <person name="Wallis J.M."/>
            <person name="White S."/>
            <person name="Whitehead S.L."/>
            <person name="Wilkinson J.E."/>
            <person name="Willey D.L."/>
            <person name="Williams H."/>
            <person name="Wilming L."/>
            <person name="Wray P.W."/>
            <person name="Wu Z."/>
            <person name="Coulson A."/>
            <person name="Vaudin M."/>
            <person name="Sulston J.E."/>
            <person name="Durbin R."/>
            <person name="Hubbard T."/>
            <person name="Wooster R."/>
            <person name="Dunham I."/>
            <person name="Carter N.P."/>
            <person name="McVean G."/>
            <person name="Ross M.T."/>
            <person name="Harrow J."/>
            <person name="Olson M.V."/>
            <person name="Beck S."/>
            <person name="Rogers J."/>
            <person name="Bentley D.R."/>
            <person name="Banerjee R."/>
            <person name="Bryant S.P."/>
            <person name="Burford D.C."/>
            <person name="Burrill W.D."/>
            <person name="Clegg S.M."/>
            <person name="Dhami P."/>
            <person name="Dovey O."/>
            <person name="Faulkner L.M."/>
            <person name="Gribble S.M."/>
            <person name="Langford C.F."/>
            <person name="Pandian R.D."/>
            <person name="Porter K.M."/>
            <person name="Prigmore E."/>
        </authorList>
    </citation>
    <scope>NUCLEOTIDE SEQUENCE [LARGE SCALE GENOMIC DNA]</scope>
</reference>
<reference evidence="1" key="5">
    <citation type="submission" date="2025-09" db="UniProtKB">
        <authorList>
            <consortium name="Ensembl"/>
        </authorList>
    </citation>
    <scope>IDENTIFICATION</scope>
</reference>
<dbReference type="ChiTaRS" id="RGSL1">
    <property type="organism name" value="human"/>
</dbReference>
<reference evidence="1" key="4">
    <citation type="submission" date="2025-08" db="UniProtKB">
        <authorList>
            <consortium name="Ensembl"/>
        </authorList>
    </citation>
    <scope>IDENTIFICATION</scope>
</reference>
<name>A0A0U1RRA3_HUMAN</name>
<evidence type="ECO:0000313" key="1">
    <source>
        <dbReference type="Ensembl" id="ENSP00000489421.1"/>
    </source>
</evidence>
<dbReference type="OrthoDB" id="9644022at2759"/>
<evidence type="ECO:0000313" key="2">
    <source>
        <dbReference type="Proteomes" id="UP000005640"/>
    </source>
</evidence>
<dbReference type="Ensembl" id="ENST00000635407.1">
    <property type="protein sequence ID" value="ENSP00000489421.1"/>
    <property type="gene ID" value="ENSG00000121446.20"/>
</dbReference>